<dbReference type="RefSeq" id="WP_118329680.1">
    <property type="nucleotide sequence ID" value="NZ_QSEP01000110.1"/>
</dbReference>
<evidence type="ECO:0000313" key="4">
    <source>
        <dbReference type="EMBL" id="RGZ79255.1"/>
    </source>
</evidence>
<reference evidence="4 5" key="1">
    <citation type="submission" date="2018-08" db="EMBL/GenBank/DDBJ databases">
        <title>A genome reference for cultivated species of the human gut microbiota.</title>
        <authorList>
            <person name="Zou Y."/>
            <person name="Xue W."/>
            <person name="Luo G."/>
        </authorList>
    </citation>
    <scope>NUCLEOTIDE SEQUENCE [LARGE SCALE GENOMIC DNA]</scope>
    <source>
        <strain evidence="4 5">AM48-23BH</strain>
    </source>
</reference>
<dbReference type="CDD" id="cd04647">
    <property type="entry name" value="LbH_MAT_like"/>
    <property type="match status" value="1"/>
</dbReference>
<comment type="similarity">
    <text evidence="1">Belongs to the transferase hexapeptide repeat family.</text>
</comment>
<dbReference type="AlphaFoldDB" id="A0A413PSD8"/>
<dbReference type="InterPro" id="IPR001451">
    <property type="entry name" value="Hexapep"/>
</dbReference>
<dbReference type="PANTHER" id="PTHR23416:SF23">
    <property type="entry name" value="ACETYLTRANSFERASE C18B11.09C-RELATED"/>
    <property type="match status" value="1"/>
</dbReference>
<keyword evidence="3" id="KW-0677">Repeat</keyword>
<dbReference type="SUPFAM" id="SSF51161">
    <property type="entry name" value="Trimeric LpxA-like enzymes"/>
    <property type="match status" value="1"/>
</dbReference>
<evidence type="ECO:0000256" key="1">
    <source>
        <dbReference type="ARBA" id="ARBA00007274"/>
    </source>
</evidence>
<dbReference type="Gene3D" id="2.160.10.10">
    <property type="entry name" value="Hexapeptide repeat proteins"/>
    <property type="match status" value="1"/>
</dbReference>
<dbReference type="Pfam" id="PF00132">
    <property type="entry name" value="Hexapep"/>
    <property type="match status" value="1"/>
</dbReference>
<proteinExistence type="inferred from homology"/>
<evidence type="ECO:0000313" key="5">
    <source>
        <dbReference type="Proteomes" id="UP000286561"/>
    </source>
</evidence>
<dbReference type="InterPro" id="IPR051159">
    <property type="entry name" value="Hexapeptide_acetyltransf"/>
</dbReference>
<evidence type="ECO:0000256" key="3">
    <source>
        <dbReference type="ARBA" id="ARBA00022737"/>
    </source>
</evidence>
<dbReference type="GO" id="GO:0005829">
    <property type="term" value="C:cytosol"/>
    <property type="evidence" value="ECO:0007669"/>
    <property type="project" value="TreeGrafter"/>
</dbReference>
<accession>A0A413PSD8</accession>
<dbReference type="InterPro" id="IPR011004">
    <property type="entry name" value="Trimer_LpxA-like_sf"/>
</dbReference>
<dbReference type="InterPro" id="IPR018357">
    <property type="entry name" value="Hexapep_transf_CS"/>
</dbReference>
<name>A0A413PSD8_9FIRM</name>
<gene>
    <name evidence="4" type="ORF">DW972_12620</name>
</gene>
<dbReference type="Proteomes" id="UP000286561">
    <property type="component" value="Unassembled WGS sequence"/>
</dbReference>
<keyword evidence="2 4" id="KW-0808">Transferase</keyword>
<dbReference type="GO" id="GO:0008374">
    <property type="term" value="F:O-acyltransferase activity"/>
    <property type="evidence" value="ECO:0007669"/>
    <property type="project" value="TreeGrafter"/>
</dbReference>
<organism evidence="4 5">
    <name type="scientific">Anaerobutyricum hallii</name>
    <dbReference type="NCBI Taxonomy" id="39488"/>
    <lineage>
        <taxon>Bacteria</taxon>
        <taxon>Bacillati</taxon>
        <taxon>Bacillota</taxon>
        <taxon>Clostridia</taxon>
        <taxon>Lachnospirales</taxon>
        <taxon>Lachnospiraceae</taxon>
        <taxon>Anaerobutyricum</taxon>
    </lineage>
</organism>
<protein>
    <submittedName>
        <fullName evidence="4">Acyltransferase</fullName>
    </submittedName>
</protein>
<evidence type="ECO:0000256" key="2">
    <source>
        <dbReference type="ARBA" id="ARBA00022679"/>
    </source>
</evidence>
<dbReference type="PANTHER" id="PTHR23416">
    <property type="entry name" value="SIALIC ACID SYNTHASE-RELATED"/>
    <property type="match status" value="1"/>
</dbReference>
<keyword evidence="4" id="KW-0012">Acyltransferase</keyword>
<dbReference type="EMBL" id="QSEP01000110">
    <property type="protein sequence ID" value="RGZ79255.1"/>
    <property type="molecule type" value="Genomic_DNA"/>
</dbReference>
<comment type="caution">
    <text evidence="4">The sequence shown here is derived from an EMBL/GenBank/DDBJ whole genome shotgun (WGS) entry which is preliminary data.</text>
</comment>
<dbReference type="PROSITE" id="PS00101">
    <property type="entry name" value="HEXAPEP_TRANSFERASES"/>
    <property type="match status" value="1"/>
</dbReference>
<sequence length="143" mass="15736">MMFGKIRELIKRIYLKRLINRGLIVGNDFQMEKGCNIDANFPWLIEIGNNVTLASWVYIVAHDGASKKQVGYSRVGRITIGNNVFIGARSIVLSNVKIGDNSVVGANSVVTKDVPSGVVVAGNPAKIILTIEEYKKKITNFNE</sequence>